<proteinExistence type="predicted"/>
<evidence type="ECO:0000313" key="3">
    <source>
        <dbReference type="Proteomes" id="UP000807306"/>
    </source>
</evidence>
<protein>
    <submittedName>
        <fullName evidence="2">Uncharacterized protein</fullName>
    </submittedName>
</protein>
<sequence>MNGVNYAEVNSRMSSGLGQLVCICYLAFNILPCVLEFFFQKHYTTSVSDVSHTK</sequence>
<dbReference type="Proteomes" id="UP000807306">
    <property type="component" value="Unassembled WGS sequence"/>
</dbReference>
<dbReference type="EMBL" id="MU157834">
    <property type="protein sequence ID" value="KAF9531808.1"/>
    <property type="molecule type" value="Genomic_DNA"/>
</dbReference>
<keyword evidence="1" id="KW-0472">Membrane</keyword>
<gene>
    <name evidence="2" type="ORF">CPB83DRAFT_848792</name>
</gene>
<evidence type="ECO:0000256" key="1">
    <source>
        <dbReference type="SAM" id="Phobius"/>
    </source>
</evidence>
<feature type="transmembrane region" description="Helical" evidence="1">
    <location>
        <begin position="16"/>
        <end position="39"/>
    </location>
</feature>
<keyword evidence="3" id="KW-1185">Reference proteome</keyword>
<reference evidence="2" key="1">
    <citation type="submission" date="2020-11" db="EMBL/GenBank/DDBJ databases">
        <authorList>
            <consortium name="DOE Joint Genome Institute"/>
            <person name="Ahrendt S."/>
            <person name="Riley R."/>
            <person name="Andreopoulos W."/>
            <person name="Labutti K."/>
            <person name="Pangilinan J."/>
            <person name="Ruiz-Duenas F.J."/>
            <person name="Barrasa J.M."/>
            <person name="Sanchez-Garcia M."/>
            <person name="Camarero S."/>
            <person name="Miyauchi S."/>
            <person name="Serrano A."/>
            <person name="Linde D."/>
            <person name="Babiker R."/>
            <person name="Drula E."/>
            <person name="Ayuso-Fernandez I."/>
            <person name="Pacheco R."/>
            <person name="Padilla G."/>
            <person name="Ferreira P."/>
            <person name="Barriuso J."/>
            <person name="Kellner H."/>
            <person name="Castanera R."/>
            <person name="Alfaro M."/>
            <person name="Ramirez L."/>
            <person name="Pisabarro A.G."/>
            <person name="Kuo A."/>
            <person name="Tritt A."/>
            <person name="Lipzen A."/>
            <person name="He G."/>
            <person name="Yan M."/>
            <person name="Ng V."/>
            <person name="Cullen D."/>
            <person name="Martin F."/>
            <person name="Rosso M.-N."/>
            <person name="Henrissat B."/>
            <person name="Hibbett D."/>
            <person name="Martinez A.T."/>
            <person name="Grigoriev I.V."/>
        </authorList>
    </citation>
    <scope>NUCLEOTIDE SEQUENCE</scope>
    <source>
        <strain evidence="2">CBS 506.95</strain>
    </source>
</reference>
<comment type="caution">
    <text evidence="2">The sequence shown here is derived from an EMBL/GenBank/DDBJ whole genome shotgun (WGS) entry which is preliminary data.</text>
</comment>
<evidence type="ECO:0000313" key="2">
    <source>
        <dbReference type="EMBL" id="KAF9531808.1"/>
    </source>
</evidence>
<name>A0A9P6EMY0_9AGAR</name>
<organism evidence="2 3">
    <name type="scientific">Crepidotus variabilis</name>
    <dbReference type="NCBI Taxonomy" id="179855"/>
    <lineage>
        <taxon>Eukaryota</taxon>
        <taxon>Fungi</taxon>
        <taxon>Dikarya</taxon>
        <taxon>Basidiomycota</taxon>
        <taxon>Agaricomycotina</taxon>
        <taxon>Agaricomycetes</taxon>
        <taxon>Agaricomycetidae</taxon>
        <taxon>Agaricales</taxon>
        <taxon>Agaricineae</taxon>
        <taxon>Crepidotaceae</taxon>
        <taxon>Crepidotus</taxon>
    </lineage>
</organism>
<accession>A0A9P6EMY0</accession>
<keyword evidence="1" id="KW-0812">Transmembrane</keyword>
<keyword evidence="1" id="KW-1133">Transmembrane helix</keyword>
<dbReference type="AlphaFoldDB" id="A0A9P6EMY0"/>